<organism evidence="7 8">
    <name type="scientific">Golovinomyces cichoracearum</name>
    <dbReference type="NCBI Taxonomy" id="62708"/>
    <lineage>
        <taxon>Eukaryota</taxon>
        <taxon>Fungi</taxon>
        <taxon>Dikarya</taxon>
        <taxon>Ascomycota</taxon>
        <taxon>Pezizomycotina</taxon>
        <taxon>Leotiomycetes</taxon>
        <taxon>Erysiphales</taxon>
        <taxon>Erysiphaceae</taxon>
        <taxon>Golovinomyces</taxon>
    </lineage>
</organism>
<evidence type="ECO:0000256" key="4">
    <source>
        <dbReference type="SAM" id="MobiDB-lite"/>
    </source>
</evidence>
<name>A0A420IH72_9PEZI</name>
<keyword evidence="2" id="KW-0863">Zinc-finger</keyword>
<feature type="transmembrane region" description="Helical" evidence="5">
    <location>
        <begin position="134"/>
        <end position="160"/>
    </location>
</feature>
<dbReference type="InterPro" id="IPR011016">
    <property type="entry name" value="Znf_RING-CH"/>
</dbReference>
<feature type="transmembrane region" description="Helical" evidence="5">
    <location>
        <begin position="202"/>
        <end position="224"/>
    </location>
</feature>
<keyword evidence="3" id="KW-0862">Zinc</keyword>
<dbReference type="Pfam" id="PF12906">
    <property type="entry name" value="RINGv"/>
    <property type="match status" value="1"/>
</dbReference>
<evidence type="ECO:0000259" key="6">
    <source>
        <dbReference type="PROSITE" id="PS51292"/>
    </source>
</evidence>
<keyword evidence="5" id="KW-1133">Transmembrane helix</keyword>
<evidence type="ECO:0000313" key="7">
    <source>
        <dbReference type="EMBL" id="RKF73894.1"/>
    </source>
</evidence>
<dbReference type="PROSITE" id="PS51292">
    <property type="entry name" value="ZF_RING_CH"/>
    <property type="match status" value="1"/>
</dbReference>
<keyword evidence="5" id="KW-0812">Transmembrane</keyword>
<accession>A0A420IH72</accession>
<dbReference type="AlphaFoldDB" id="A0A420IH72"/>
<dbReference type="InterPro" id="IPR013083">
    <property type="entry name" value="Znf_RING/FYVE/PHD"/>
</dbReference>
<evidence type="ECO:0000256" key="2">
    <source>
        <dbReference type="ARBA" id="ARBA00022771"/>
    </source>
</evidence>
<dbReference type="Proteomes" id="UP000285326">
    <property type="component" value="Unassembled WGS sequence"/>
</dbReference>
<feature type="region of interest" description="Disordered" evidence="4">
    <location>
        <begin position="1"/>
        <end position="28"/>
    </location>
</feature>
<feature type="region of interest" description="Disordered" evidence="4">
    <location>
        <begin position="278"/>
        <end position="311"/>
    </location>
</feature>
<feature type="compositionally biased region" description="Low complexity" evidence="4">
    <location>
        <begin position="301"/>
        <end position="311"/>
    </location>
</feature>
<feature type="domain" description="RING-CH-type" evidence="6">
    <location>
        <begin position="32"/>
        <end position="127"/>
    </location>
</feature>
<reference evidence="7 8" key="1">
    <citation type="journal article" date="2018" name="BMC Genomics">
        <title>Comparative genome analyses reveal sequence features reflecting distinct modes of host-adaptation between dicot and monocot powdery mildew.</title>
        <authorList>
            <person name="Wu Y."/>
            <person name="Ma X."/>
            <person name="Pan Z."/>
            <person name="Kale S.D."/>
            <person name="Song Y."/>
            <person name="King H."/>
            <person name="Zhang Q."/>
            <person name="Presley C."/>
            <person name="Deng X."/>
            <person name="Wei C.I."/>
            <person name="Xiao S."/>
        </authorList>
    </citation>
    <scope>NUCLEOTIDE SEQUENCE [LARGE SCALE GENOMIC DNA]</scope>
    <source>
        <strain evidence="7">UMSG1</strain>
    </source>
</reference>
<feature type="transmembrane region" description="Helical" evidence="5">
    <location>
        <begin position="245"/>
        <end position="266"/>
    </location>
</feature>
<evidence type="ECO:0000256" key="5">
    <source>
        <dbReference type="SAM" id="Phobius"/>
    </source>
</evidence>
<evidence type="ECO:0000256" key="3">
    <source>
        <dbReference type="ARBA" id="ARBA00022833"/>
    </source>
</evidence>
<proteinExistence type="predicted"/>
<dbReference type="SUPFAM" id="SSF57850">
    <property type="entry name" value="RING/U-box"/>
    <property type="match status" value="1"/>
</dbReference>
<sequence>MGSTDIEGVVNAEKQSFPSERVSNETINSHNKTRYATRTCRICLEEVHPTSDVPNENFSAFFHPAPKVKWISENQTSGRLIRPCLCKGSQRYVHEGCLQLWRYADPALLQRNHFWKCPTCKFEYRLERMKWSRLIINPTVRIGITFVVMLIAIFTLGFIADPIINFYTNPLNTVASISTEGKAALYIEEENSSWTKHFLKGFVSIGVFGIAKTTLAMSSWQWIFRGFGVRTYRRRDQPPNDVLSGIPWIVIIFGAVTFVIAVWRFVQAWTNTVLEKAGESVADVQSSDDEEEENNIEESELSNLPNKISKS</sequence>
<dbReference type="PANTHER" id="PTHR46347">
    <property type="entry name" value="RING/FYVE/PHD ZINC FINGER SUPERFAMILY PROTEIN"/>
    <property type="match status" value="1"/>
</dbReference>
<comment type="caution">
    <text evidence="7">The sequence shown here is derived from an EMBL/GenBank/DDBJ whole genome shotgun (WGS) entry which is preliminary data.</text>
</comment>
<dbReference type="Gene3D" id="3.30.40.10">
    <property type="entry name" value="Zinc/RING finger domain, C3HC4 (zinc finger)"/>
    <property type="match status" value="1"/>
</dbReference>
<dbReference type="CDD" id="cd16495">
    <property type="entry name" value="RING_CH-C4HC3_MARCH"/>
    <property type="match status" value="1"/>
</dbReference>
<dbReference type="PANTHER" id="PTHR46347:SF1">
    <property type="entry name" value="RING_FYVE_PHD ZINC FINGER SUPERFAMILY PROTEIN"/>
    <property type="match status" value="1"/>
</dbReference>
<dbReference type="SMART" id="SM00744">
    <property type="entry name" value="RINGv"/>
    <property type="match status" value="1"/>
</dbReference>
<dbReference type="GO" id="GO:0008270">
    <property type="term" value="F:zinc ion binding"/>
    <property type="evidence" value="ECO:0007669"/>
    <property type="project" value="UniProtKB-KW"/>
</dbReference>
<keyword evidence="1" id="KW-0479">Metal-binding</keyword>
<protein>
    <submittedName>
        <fullName evidence="7">Putative ring finger domain protein</fullName>
    </submittedName>
</protein>
<evidence type="ECO:0000256" key="1">
    <source>
        <dbReference type="ARBA" id="ARBA00022723"/>
    </source>
</evidence>
<keyword evidence="5" id="KW-0472">Membrane</keyword>
<dbReference type="EMBL" id="MCBS01024226">
    <property type="protein sequence ID" value="RKF73894.1"/>
    <property type="molecule type" value="Genomic_DNA"/>
</dbReference>
<feature type="compositionally biased region" description="Acidic residues" evidence="4">
    <location>
        <begin position="286"/>
        <end position="300"/>
    </location>
</feature>
<gene>
    <name evidence="7" type="ORF">GcM1_242118</name>
</gene>
<evidence type="ECO:0000313" key="8">
    <source>
        <dbReference type="Proteomes" id="UP000285326"/>
    </source>
</evidence>